<dbReference type="AlphaFoldDB" id="A0A1G9NXQ8"/>
<sequence>MKLFVGMDVSLEKSALCVLSEHGEVVKEAEVACEPEAIGAFLCALAGEVALIGLEAGPLSQWLHRALTEAGF</sequence>
<evidence type="ECO:0000313" key="2">
    <source>
        <dbReference type="Proteomes" id="UP000199382"/>
    </source>
</evidence>
<dbReference type="OrthoDB" id="8261795at2"/>
<feature type="non-terminal residue" evidence="1">
    <location>
        <position position="72"/>
    </location>
</feature>
<evidence type="ECO:0008006" key="3">
    <source>
        <dbReference type="Google" id="ProtNLM"/>
    </source>
</evidence>
<proteinExistence type="predicted"/>
<reference evidence="1 2" key="1">
    <citation type="submission" date="2016-10" db="EMBL/GenBank/DDBJ databases">
        <authorList>
            <person name="de Groot N.N."/>
        </authorList>
    </citation>
    <scope>NUCLEOTIDE SEQUENCE [LARGE SCALE GENOMIC DNA]</scope>
    <source>
        <strain evidence="1 2">DSM 25294</strain>
    </source>
</reference>
<organism evidence="1 2">
    <name type="scientific">Aliiruegeria lutimaris</name>
    <dbReference type="NCBI Taxonomy" id="571298"/>
    <lineage>
        <taxon>Bacteria</taxon>
        <taxon>Pseudomonadati</taxon>
        <taxon>Pseudomonadota</taxon>
        <taxon>Alphaproteobacteria</taxon>
        <taxon>Rhodobacterales</taxon>
        <taxon>Roseobacteraceae</taxon>
        <taxon>Aliiruegeria</taxon>
    </lineage>
</organism>
<accession>A0A1G9NXQ8</accession>
<dbReference type="EMBL" id="FNEK01000130">
    <property type="protein sequence ID" value="SDL91151.1"/>
    <property type="molecule type" value="Genomic_DNA"/>
</dbReference>
<keyword evidence="2" id="KW-1185">Reference proteome</keyword>
<evidence type="ECO:0000313" key="1">
    <source>
        <dbReference type="EMBL" id="SDL91151.1"/>
    </source>
</evidence>
<protein>
    <recommendedName>
        <fullName evidence="3">Transposase</fullName>
    </recommendedName>
</protein>
<name>A0A1G9NXQ8_9RHOB</name>
<dbReference type="Proteomes" id="UP000199382">
    <property type="component" value="Unassembled WGS sequence"/>
</dbReference>
<gene>
    <name evidence="1" type="ORF">SAMN04488026_11309</name>
</gene>